<evidence type="ECO:0000313" key="1">
    <source>
        <dbReference type="EMBL" id="SVB02142.1"/>
    </source>
</evidence>
<reference evidence="1" key="1">
    <citation type="submission" date="2018-05" db="EMBL/GenBank/DDBJ databases">
        <authorList>
            <person name="Lanie J.A."/>
            <person name="Ng W.-L."/>
            <person name="Kazmierczak K.M."/>
            <person name="Andrzejewski T.M."/>
            <person name="Davidsen T.M."/>
            <person name="Wayne K.J."/>
            <person name="Tettelin H."/>
            <person name="Glass J.I."/>
            <person name="Rusch D."/>
            <person name="Podicherti R."/>
            <person name="Tsui H.-C.T."/>
            <person name="Winkler M.E."/>
        </authorList>
    </citation>
    <scope>NUCLEOTIDE SEQUENCE</scope>
</reference>
<dbReference type="InterPro" id="IPR021516">
    <property type="entry name" value="DUF3179"/>
</dbReference>
<dbReference type="Pfam" id="PF11376">
    <property type="entry name" value="DUF3179"/>
    <property type="match status" value="1"/>
</dbReference>
<protein>
    <submittedName>
        <fullName evidence="1">Uncharacterized protein</fullName>
    </submittedName>
</protein>
<sequence>MAAETDWLYSNSRVIGIEIEGNNRGYPLSISNWHEIANDTICGVPVSITIYPHCGTGLAFRRDFDGAVTTLGVSGLQYNIDLLLYDR</sequence>
<proteinExistence type="predicted"/>
<dbReference type="AlphaFoldDB" id="A0A382ALX5"/>
<name>A0A382ALX5_9ZZZZ</name>
<organism evidence="1">
    <name type="scientific">marine metagenome</name>
    <dbReference type="NCBI Taxonomy" id="408172"/>
    <lineage>
        <taxon>unclassified sequences</taxon>
        <taxon>metagenomes</taxon>
        <taxon>ecological metagenomes</taxon>
    </lineage>
</organism>
<gene>
    <name evidence="1" type="ORF">METZ01_LOCUS154996</name>
</gene>
<accession>A0A382ALX5</accession>
<dbReference type="EMBL" id="UINC01025827">
    <property type="protein sequence ID" value="SVB02142.1"/>
    <property type="molecule type" value="Genomic_DNA"/>
</dbReference>